<feature type="transmembrane region" description="Helical" evidence="1">
    <location>
        <begin position="40"/>
        <end position="63"/>
    </location>
</feature>
<organism evidence="2 3">
    <name type="scientific">Candidatus Atelocyanobacterium thalassa isolate SIO64986</name>
    <dbReference type="NCBI Taxonomy" id="1527444"/>
    <lineage>
        <taxon>Bacteria</taxon>
        <taxon>Bacillati</taxon>
        <taxon>Cyanobacteriota</taxon>
        <taxon>Cyanophyceae</taxon>
        <taxon>Oscillatoriophycideae</taxon>
        <taxon>Chroococcales</taxon>
        <taxon>Aphanothecaceae</taxon>
        <taxon>Candidatus Atelocyanobacterium</taxon>
        <taxon>Candidatus Atelocyanobacterium thalassae</taxon>
    </lineage>
</organism>
<evidence type="ECO:0000313" key="2">
    <source>
        <dbReference type="EMBL" id="KFF41120.1"/>
    </source>
</evidence>
<dbReference type="STRING" id="1527444.ucyna2_01027"/>
<dbReference type="EMBL" id="JPSP01000013">
    <property type="protein sequence ID" value="KFF41120.1"/>
    <property type="molecule type" value="Genomic_DNA"/>
</dbReference>
<reference evidence="2 3" key="1">
    <citation type="submission" date="2014-08" db="EMBL/GenBank/DDBJ databases">
        <title>Comparative genomics reveals surprising divergence of two closely related strains of uncultivated UCYN-A cyanobacteria.</title>
        <authorList>
            <person name="Bombar D."/>
            <person name="Heller P."/>
            <person name="Sanchez-Baracaldo P."/>
            <person name="Carter B.J."/>
            <person name="Zert J.P."/>
        </authorList>
    </citation>
    <scope>NUCLEOTIDE SEQUENCE [LARGE SCALE GENOMIC DNA]</scope>
</reference>
<proteinExistence type="predicted"/>
<dbReference type="InterPro" id="IPR019664">
    <property type="entry name" value="Uncharacterised_Ycf51"/>
</dbReference>
<dbReference type="Proteomes" id="UP000028922">
    <property type="component" value="Unassembled WGS sequence"/>
</dbReference>
<dbReference type="Pfam" id="PF10726">
    <property type="entry name" value="DUF2518"/>
    <property type="match status" value="1"/>
</dbReference>
<gene>
    <name evidence="2" type="ORF">ucyna2_01027</name>
</gene>
<accession>A0A086CG06</accession>
<comment type="caution">
    <text evidence="2">The sequence shown here is derived from an EMBL/GenBank/DDBJ whole genome shotgun (WGS) entry which is preliminary data.</text>
</comment>
<feature type="transmembrane region" description="Helical" evidence="1">
    <location>
        <begin position="12"/>
        <end position="33"/>
    </location>
</feature>
<keyword evidence="1" id="KW-0472">Membrane</keyword>
<evidence type="ECO:0000256" key="1">
    <source>
        <dbReference type="SAM" id="Phobius"/>
    </source>
</evidence>
<dbReference type="PATRIC" id="fig|1527444.3.peg.979"/>
<dbReference type="eggNOG" id="ENOG502ZT4I">
    <property type="taxonomic scope" value="Bacteria"/>
</dbReference>
<keyword evidence="1" id="KW-0812">Transmembrane</keyword>
<sequence>MLTFINFPNYIQWSLMATIILLLVVILSFMLSWKNRFRLVGILGFVIVLTVGLFGLKIGLLNYNKTTTSVPLSRVYDNAGDQIVISVKPSITKIKLLETLRQAAQNYFVYGRSMGKDNKLTIRARVLLHINEKEDLPLYLGKAEEVLNFQSYDDSKVNIEVYTDALKTLSEYQRNMNLS</sequence>
<keyword evidence="1" id="KW-1133">Transmembrane helix</keyword>
<evidence type="ECO:0000313" key="3">
    <source>
        <dbReference type="Proteomes" id="UP000028922"/>
    </source>
</evidence>
<dbReference type="AlphaFoldDB" id="A0A086CG06"/>
<name>A0A086CG06_9CHRO</name>
<protein>
    <submittedName>
        <fullName evidence="2">Protein of function (DUF2518)</fullName>
    </submittedName>
</protein>